<dbReference type="WBParaSite" id="MBELARI_LOCUS6823">
    <property type="protein sequence ID" value="MBELARI_LOCUS6823"/>
    <property type="gene ID" value="MBELARI_LOCUS6823"/>
</dbReference>
<evidence type="ECO:0000313" key="8">
    <source>
        <dbReference type="WBParaSite" id="MBELARI_LOCUS6823"/>
    </source>
</evidence>
<feature type="transmembrane region" description="Helical" evidence="6">
    <location>
        <begin position="96"/>
        <end position="117"/>
    </location>
</feature>
<feature type="transmembrane region" description="Helical" evidence="6">
    <location>
        <begin position="410"/>
        <end position="429"/>
    </location>
</feature>
<dbReference type="GO" id="GO:0016020">
    <property type="term" value="C:membrane"/>
    <property type="evidence" value="ECO:0007669"/>
    <property type="project" value="UniProtKB-SubCell"/>
</dbReference>
<feature type="transmembrane region" description="Helical" evidence="6">
    <location>
        <begin position="435"/>
        <end position="456"/>
    </location>
</feature>
<comment type="similarity">
    <text evidence="2">Belongs to the TMEM39 family.</text>
</comment>
<protein>
    <submittedName>
        <fullName evidence="8">Transmembrane protein 39A</fullName>
    </submittedName>
</protein>
<keyword evidence="3 6" id="KW-0812">Transmembrane</keyword>
<evidence type="ECO:0000256" key="4">
    <source>
        <dbReference type="ARBA" id="ARBA00022989"/>
    </source>
</evidence>
<sequence length="486" mass="56104">MGKVRNRASVFGGQRTDEGPPVQMNVFGAPMETSGLIISVHPFMPEQNSTPGELFFECTLFLYSVLALFLQYLNLYKTLWWLPKSYWHYSLKFHQINPYFLSCVGLLLGLRVTKCFWKTITEVVAKLSLNQGQFMQSCLTVFEYAFVKTPMMTMVVTSFMFSFTKVWNDFPMSSVMQFFVPLPFYAYIFQSELIHKYRRVKEAIWIWIKGGIEITEVVERFCEPAPQSVDHESTAHMCSQHPAQIREEIAILTEDLYHRFKRCFFAGLSTAFLSIYLPCIFAPFKTNLGMSQKILIDSVWEYELFTVVALTSFSLYITYLLPLNYIDLLHRAAVHLGTWELLSETSRVSREMTPLWNPNDGLHPMGSVVQLGDERRFLAVGSAELGTVAAEPGNFEHTTFYRLCKGPCTLVNLLCIFEGILIAVQFWMLVLTTEWQHICTLVLLMFANYLLLAKLFKDKVFLSRIYDPSPEDKALVEQLKNELKMH</sequence>
<comment type="subcellular location">
    <subcellularLocation>
        <location evidence="1">Membrane</location>
        <topology evidence="1">Multi-pass membrane protein</topology>
    </subcellularLocation>
</comment>
<dbReference type="InterPro" id="IPR019397">
    <property type="entry name" value="Uncharacterised_TMEM39"/>
</dbReference>
<keyword evidence="7" id="KW-1185">Reference proteome</keyword>
<feature type="transmembrane region" description="Helical" evidence="6">
    <location>
        <begin position="263"/>
        <end position="284"/>
    </location>
</feature>
<feature type="transmembrane region" description="Helical" evidence="6">
    <location>
        <begin position="304"/>
        <end position="321"/>
    </location>
</feature>
<name>A0AAF3FIQ8_9BILA</name>
<organism evidence="7 8">
    <name type="scientific">Mesorhabditis belari</name>
    <dbReference type="NCBI Taxonomy" id="2138241"/>
    <lineage>
        <taxon>Eukaryota</taxon>
        <taxon>Metazoa</taxon>
        <taxon>Ecdysozoa</taxon>
        <taxon>Nematoda</taxon>
        <taxon>Chromadorea</taxon>
        <taxon>Rhabditida</taxon>
        <taxon>Rhabditina</taxon>
        <taxon>Rhabditomorpha</taxon>
        <taxon>Rhabditoidea</taxon>
        <taxon>Rhabditidae</taxon>
        <taxon>Mesorhabditinae</taxon>
        <taxon>Mesorhabditis</taxon>
    </lineage>
</organism>
<evidence type="ECO:0000256" key="2">
    <source>
        <dbReference type="ARBA" id="ARBA00010737"/>
    </source>
</evidence>
<reference evidence="8" key="1">
    <citation type="submission" date="2024-02" db="UniProtKB">
        <authorList>
            <consortium name="WormBaseParasite"/>
        </authorList>
    </citation>
    <scope>IDENTIFICATION</scope>
</reference>
<evidence type="ECO:0000256" key="3">
    <source>
        <dbReference type="ARBA" id="ARBA00022692"/>
    </source>
</evidence>
<dbReference type="PANTHER" id="PTHR12995">
    <property type="entry name" value="FI21814P1"/>
    <property type="match status" value="1"/>
</dbReference>
<accession>A0AAF3FIQ8</accession>
<evidence type="ECO:0000256" key="5">
    <source>
        <dbReference type="ARBA" id="ARBA00023136"/>
    </source>
</evidence>
<keyword evidence="4 6" id="KW-1133">Transmembrane helix</keyword>
<feature type="transmembrane region" description="Helical" evidence="6">
    <location>
        <begin position="170"/>
        <end position="189"/>
    </location>
</feature>
<evidence type="ECO:0000256" key="6">
    <source>
        <dbReference type="SAM" id="Phobius"/>
    </source>
</evidence>
<feature type="transmembrane region" description="Helical" evidence="6">
    <location>
        <begin position="138"/>
        <end position="164"/>
    </location>
</feature>
<dbReference type="AlphaFoldDB" id="A0AAF3FIQ8"/>
<proteinExistence type="inferred from homology"/>
<keyword evidence="5 6" id="KW-0472">Membrane</keyword>
<evidence type="ECO:0000256" key="1">
    <source>
        <dbReference type="ARBA" id="ARBA00004141"/>
    </source>
</evidence>
<feature type="transmembrane region" description="Helical" evidence="6">
    <location>
        <begin position="54"/>
        <end position="76"/>
    </location>
</feature>
<dbReference type="PANTHER" id="PTHR12995:SF4">
    <property type="entry name" value="FI21814P1"/>
    <property type="match status" value="1"/>
</dbReference>
<evidence type="ECO:0000313" key="7">
    <source>
        <dbReference type="Proteomes" id="UP000887575"/>
    </source>
</evidence>
<dbReference type="Proteomes" id="UP000887575">
    <property type="component" value="Unassembled WGS sequence"/>
</dbReference>
<dbReference type="Pfam" id="PF10271">
    <property type="entry name" value="Tmp39"/>
    <property type="match status" value="1"/>
</dbReference>